<keyword evidence="1" id="KW-0472">Membrane</keyword>
<dbReference type="AlphaFoldDB" id="A0A540X9P5"/>
<protein>
    <submittedName>
        <fullName evidence="2">Uncharacterized protein</fullName>
    </submittedName>
</protein>
<feature type="transmembrane region" description="Helical" evidence="1">
    <location>
        <begin position="71"/>
        <end position="89"/>
    </location>
</feature>
<dbReference type="Proteomes" id="UP000315369">
    <property type="component" value="Unassembled WGS sequence"/>
</dbReference>
<proteinExistence type="predicted"/>
<sequence>MTTTPRHPSFLELDRAALGPPAPSLARHLETCAECDSYLQRVKQPESVPAWVRTLGTAPPRGTWRLEWRRWGLPLVATAALACLVFVVVPGTPYVAPKGAPAVAVHLKRGEQVFLWDGQTPLVPEDRIRLQVSSESYRYVAVAARAPSGWAVLFAGPLSEGPDMALPASWRVDEAGGEEVLRVLFSREPLPTSQTEALFSDAPRTEKLWTTELRLPKGPPP</sequence>
<dbReference type="EMBL" id="VIFM01000001">
    <property type="protein sequence ID" value="TQF18011.1"/>
    <property type="molecule type" value="Genomic_DNA"/>
</dbReference>
<keyword evidence="1" id="KW-0812">Transmembrane</keyword>
<dbReference type="RefSeq" id="WP_141640326.1">
    <property type="nucleotide sequence ID" value="NZ_VIFM01000001.1"/>
</dbReference>
<name>A0A540X9P5_9BACT</name>
<comment type="caution">
    <text evidence="2">The sequence shown here is derived from an EMBL/GenBank/DDBJ whole genome shotgun (WGS) entry which is preliminary data.</text>
</comment>
<gene>
    <name evidence="2" type="ORF">FJV41_00240</name>
</gene>
<evidence type="ECO:0000313" key="2">
    <source>
        <dbReference type="EMBL" id="TQF18011.1"/>
    </source>
</evidence>
<reference evidence="2 3" key="1">
    <citation type="submission" date="2019-06" db="EMBL/GenBank/DDBJ databases">
        <authorList>
            <person name="Livingstone P."/>
            <person name="Whitworth D."/>
        </authorList>
    </citation>
    <scope>NUCLEOTIDE SEQUENCE [LARGE SCALE GENOMIC DNA]</scope>
    <source>
        <strain evidence="2 3">AM401</strain>
    </source>
</reference>
<evidence type="ECO:0000256" key="1">
    <source>
        <dbReference type="SAM" id="Phobius"/>
    </source>
</evidence>
<evidence type="ECO:0000313" key="3">
    <source>
        <dbReference type="Proteomes" id="UP000315369"/>
    </source>
</evidence>
<dbReference type="OrthoDB" id="5521079at2"/>
<keyword evidence="1" id="KW-1133">Transmembrane helix</keyword>
<keyword evidence="3" id="KW-1185">Reference proteome</keyword>
<accession>A0A540X9P5</accession>
<organism evidence="2 3">
    <name type="scientific">Myxococcus llanfairpwllgwyngyllgogerychwyrndrobwllllantysiliogogogochensis</name>
    <dbReference type="NCBI Taxonomy" id="2590453"/>
    <lineage>
        <taxon>Bacteria</taxon>
        <taxon>Pseudomonadati</taxon>
        <taxon>Myxococcota</taxon>
        <taxon>Myxococcia</taxon>
        <taxon>Myxococcales</taxon>
        <taxon>Cystobacterineae</taxon>
        <taxon>Myxococcaceae</taxon>
        <taxon>Myxococcus</taxon>
    </lineage>
</organism>